<keyword evidence="2" id="KW-1133">Transmembrane helix</keyword>
<comment type="caution">
    <text evidence="3">The sequence shown here is derived from an EMBL/GenBank/DDBJ whole genome shotgun (WGS) entry which is preliminary data.</text>
</comment>
<evidence type="ECO:0000256" key="1">
    <source>
        <dbReference type="SAM" id="MobiDB-lite"/>
    </source>
</evidence>
<dbReference type="Proteomes" id="UP000467840">
    <property type="component" value="Chromosome 15"/>
</dbReference>
<keyword evidence="4" id="KW-1185">Reference proteome</keyword>
<keyword evidence="2" id="KW-0812">Transmembrane</keyword>
<feature type="region of interest" description="Disordered" evidence="1">
    <location>
        <begin position="1"/>
        <end position="26"/>
    </location>
</feature>
<evidence type="ECO:0000313" key="4">
    <source>
        <dbReference type="Proteomes" id="UP000467840"/>
    </source>
</evidence>
<keyword evidence="2" id="KW-0472">Membrane</keyword>
<evidence type="ECO:0000313" key="3">
    <source>
        <dbReference type="EMBL" id="KAF2315552.1"/>
    </source>
</evidence>
<sequence>MAEKKEPSYPMVANEESGSGTEKTKELSKKKRMKCIAFIVAFTIFQTGVILAFVLVVMRFKSPKFRGTFVGMVTVDKARARARSTRKFDAIVLLKTDRVADSFEQLGRDISSGKLPLTSSSKLEGKIHLMKLIKKKKSAQMNCTMNVDIQTRTLQDIVCK</sequence>
<protein>
    <recommendedName>
        <fullName evidence="5">Late embryogenesis abundant protein LEA-2 subgroup domain-containing protein</fullName>
    </recommendedName>
</protein>
<gene>
    <name evidence="3" type="ORF">GH714_040060</name>
</gene>
<feature type="transmembrane region" description="Helical" evidence="2">
    <location>
        <begin position="35"/>
        <end position="58"/>
    </location>
</feature>
<reference evidence="3 4" key="1">
    <citation type="journal article" date="2020" name="Mol. Plant">
        <title>The Chromosome-Based Rubber Tree Genome Provides New Insights into Spurge Genome Evolution and Rubber Biosynthesis.</title>
        <authorList>
            <person name="Liu J."/>
            <person name="Shi C."/>
            <person name="Shi C.C."/>
            <person name="Li W."/>
            <person name="Zhang Q.J."/>
            <person name="Zhang Y."/>
            <person name="Li K."/>
            <person name="Lu H.F."/>
            <person name="Shi C."/>
            <person name="Zhu S.T."/>
            <person name="Xiao Z.Y."/>
            <person name="Nan H."/>
            <person name="Yue Y."/>
            <person name="Zhu X.G."/>
            <person name="Wu Y."/>
            <person name="Hong X.N."/>
            <person name="Fan G.Y."/>
            <person name="Tong Y."/>
            <person name="Zhang D."/>
            <person name="Mao C.L."/>
            <person name="Liu Y.L."/>
            <person name="Hao S.J."/>
            <person name="Liu W.Q."/>
            <person name="Lv M.Q."/>
            <person name="Zhang H.B."/>
            <person name="Liu Y."/>
            <person name="Hu-Tang G.R."/>
            <person name="Wang J.P."/>
            <person name="Wang J.H."/>
            <person name="Sun Y.H."/>
            <person name="Ni S.B."/>
            <person name="Chen W.B."/>
            <person name="Zhang X.C."/>
            <person name="Jiao Y.N."/>
            <person name="Eichler E.E."/>
            <person name="Li G.H."/>
            <person name="Liu X."/>
            <person name="Gao L.Z."/>
        </authorList>
    </citation>
    <scope>NUCLEOTIDE SEQUENCE [LARGE SCALE GENOMIC DNA]</scope>
    <source>
        <strain evidence="4">cv. GT1</strain>
        <tissue evidence="3">Leaf</tissue>
    </source>
</reference>
<name>A0A6A6MP07_HEVBR</name>
<proteinExistence type="predicted"/>
<accession>A0A6A6MP07</accession>
<evidence type="ECO:0000256" key="2">
    <source>
        <dbReference type="SAM" id="Phobius"/>
    </source>
</evidence>
<evidence type="ECO:0008006" key="5">
    <source>
        <dbReference type="Google" id="ProtNLM"/>
    </source>
</evidence>
<organism evidence="3 4">
    <name type="scientific">Hevea brasiliensis</name>
    <name type="common">Para rubber tree</name>
    <name type="synonym">Siphonia brasiliensis</name>
    <dbReference type="NCBI Taxonomy" id="3981"/>
    <lineage>
        <taxon>Eukaryota</taxon>
        <taxon>Viridiplantae</taxon>
        <taxon>Streptophyta</taxon>
        <taxon>Embryophyta</taxon>
        <taxon>Tracheophyta</taxon>
        <taxon>Spermatophyta</taxon>
        <taxon>Magnoliopsida</taxon>
        <taxon>eudicotyledons</taxon>
        <taxon>Gunneridae</taxon>
        <taxon>Pentapetalae</taxon>
        <taxon>rosids</taxon>
        <taxon>fabids</taxon>
        <taxon>Malpighiales</taxon>
        <taxon>Euphorbiaceae</taxon>
        <taxon>Crotonoideae</taxon>
        <taxon>Micrandreae</taxon>
        <taxon>Hevea</taxon>
    </lineage>
</organism>
<dbReference type="EMBL" id="JAAGAX010000005">
    <property type="protein sequence ID" value="KAF2315552.1"/>
    <property type="molecule type" value="Genomic_DNA"/>
</dbReference>
<dbReference type="AlphaFoldDB" id="A0A6A6MP07"/>